<organism evidence="3 4">
    <name type="scientific">Thyridium curvatum</name>
    <dbReference type="NCBI Taxonomy" id="1093900"/>
    <lineage>
        <taxon>Eukaryota</taxon>
        <taxon>Fungi</taxon>
        <taxon>Dikarya</taxon>
        <taxon>Ascomycota</taxon>
        <taxon>Pezizomycotina</taxon>
        <taxon>Sordariomycetes</taxon>
        <taxon>Sordariomycetidae</taxon>
        <taxon>Thyridiales</taxon>
        <taxon>Thyridiaceae</taxon>
        <taxon>Thyridium</taxon>
    </lineage>
</organism>
<dbReference type="SMART" id="SM01162">
    <property type="entry name" value="DUF1771"/>
    <property type="match status" value="1"/>
</dbReference>
<dbReference type="PANTHER" id="PTHR47417">
    <property type="entry name" value="SMR DOMAIN-CONTAINING PROTEIN YPL199C"/>
    <property type="match status" value="1"/>
</dbReference>
<feature type="compositionally biased region" description="Low complexity" evidence="1">
    <location>
        <begin position="229"/>
        <end position="247"/>
    </location>
</feature>
<feature type="domain" description="Smr" evidence="2">
    <location>
        <begin position="126"/>
        <end position="201"/>
    </location>
</feature>
<evidence type="ECO:0000256" key="1">
    <source>
        <dbReference type="SAM" id="MobiDB-lite"/>
    </source>
</evidence>
<dbReference type="Pfam" id="PF08590">
    <property type="entry name" value="DUF1771"/>
    <property type="match status" value="1"/>
</dbReference>
<dbReference type="GeneID" id="41971718"/>
<dbReference type="AlphaFoldDB" id="A0A507B7A2"/>
<dbReference type="SUPFAM" id="SSF160443">
    <property type="entry name" value="SMR domain-like"/>
    <property type="match status" value="1"/>
</dbReference>
<dbReference type="PANTHER" id="PTHR47417:SF1">
    <property type="entry name" value="SMR DOMAIN-CONTAINING PROTEIN YPL199C"/>
    <property type="match status" value="1"/>
</dbReference>
<dbReference type="Pfam" id="PF01713">
    <property type="entry name" value="Smr"/>
    <property type="match status" value="1"/>
</dbReference>
<evidence type="ECO:0000313" key="4">
    <source>
        <dbReference type="Proteomes" id="UP000319257"/>
    </source>
</evidence>
<evidence type="ECO:0000259" key="2">
    <source>
        <dbReference type="PROSITE" id="PS50828"/>
    </source>
</evidence>
<dbReference type="FunCoup" id="A0A507B7A2">
    <property type="interactions" value="8"/>
</dbReference>
<feature type="compositionally biased region" description="Gly residues" evidence="1">
    <location>
        <begin position="218"/>
        <end position="228"/>
    </location>
</feature>
<feature type="region of interest" description="Disordered" evidence="1">
    <location>
        <begin position="205"/>
        <end position="247"/>
    </location>
</feature>
<comment type="caution">
    <text evidence="3">The sequence shown here is derived from an EMBL/GenBank/DDBJ whole genome shotgun (WGS) entry which is preliminary data.</text>
</comment>
<reference evidence="3 4" key="1">
    <citation type="submission" date="2019-06" db="EMBL/GenBank/DDBJ databases">
        <title>Draft genome sequence of the filamentous fungus Phialemoniopsis curvata isolated from diesel fuel.</title>
        <authorList>
            <person name="Varaljay V.A."/>
            <person name="Lyon W.J."/>
            <person name="Crouch A.L."/>
            <person name="Drake C.E."/>
            <person name="Hollomon J.M."/>
            <person name="Nadeau L.J."/>
            <person name="Nunn H.S."/>
            <person name="Stevenson B.S."/>
            <person name="Bojanowski C.L."/>
            <person name="Crookes-Goodson W.J."/>
        </authorList>
    </citation>
    <scope>NUCLEOTIDE SEQUENCE [LARGE SCALE GENOMIC DNA]</scope>
    <source>
        <strain evidence="3 4">D216</strain>
    </source>
</reference>
<dbReference type="InterPro" id="IPR053020">
    <property type="entry name" value="Smr_domain_protein"/>
</dbReference>
<dbReference type="InParanoid" id="A0A507B7A2"/>
<dbReference type="InterPro" id="IPR036063">
    <property type="entry name" value="Smr_dom_sf"/>
</dbReference>
<dbReference type="STRING" id="1093900.A0A507B7A2"/>
<dbReference type="EMBL" id="SKBQ01000020">
    <property type="protein sequence ID" value="TPX15573.1"/>
    <property type="molecule type" value="Genomic_DNA"/>
</dbReference>
<accession>A0A507B7A2</accession>
<name>A0A507B7A2_9PEZI</name>
<dbReference type="PROSITE" id="PS50828">
    <property type="entry name" value="SMR"/>
    <property type="match status" value="1"/>
</dbReference>
<dbReference type="SMART" id="SM00463">
    <property type="entry name" value="SMR"/>
    <property type="match status" value="1"/>
</dbReference>
<dbReference type="InterPro" id="IPR002625">
    <property type="entry name" value="Smr_dom"/>
</dbReference>
<dbReference type="RefSeq" id="XP_030997284.1">
    <property type="nucleotide sequence ID" value="XM_031138663.1"/>
</dbReference>
<protein>
    <recommendedName>
        <fullName evidence="2">Smr domain-containing protein</fullName>
    </recommendedName>
</protein>
<gene>
    <name evidence="3" type="ORF">E0L32_004271</name>
</gene>
<sequence length="426" mass="47388">MAIPLTRLGERAFNHSPGNDAEAEYDRLRDLARQEAAKRNACFDKRELRQWIERFSRHTFLCFLTDMPTPFHQAHQAYERGDGAEAKNLSNEGKRHDAAMDDYNRQASEFIFRENNAPGRVAGDTIDLHGQFVEEAERIVEARIRDARARGQTHLHVIVGRGNHSTGHVQKIKPAVERVCRDLGLQCATEQNEGRIYVDLQGGAVSGAPPLPQQPAGHQGGYHGGYPGQGQPQHHQQQQQQQPQQQQDDILGLLCGTHRAGNYNALGSGRAFSFGTLATSVHLENGLLAICLKAPLSHFYTSLSLMTTLVPRYPGAVDSGTILPACILPAPGVQIKANITGRSDFITETYYRGDRGEQISVTTLSWNSRRRYDSKSCEKLLCSNANETYQPAKDLIRTPELTSENAKRFGRVSAPYPFAQVYIETK</sequence>
<dbReference type="Proteomes" id="UP000319257">
    <property type="component" value="Unassembled WGS sequence"/>
</dbReference>
<evidence type="ECO:0000313" key="3">
    <source>
        <dbReference type="EMBL" id="TPX15573.1"/>
    </source>
</evidence>
<dbReference type="InterPro" id="IPR013899">
    <property type="entry name" value="DUF1771"/>
</dbReference>
<proteinExistence type="predicted"/>
<keyword evidence="4" id="KW-1185">Reference proteome</keyword>
<dbReference type="Gene3D" id="3.30.1370.110">
    <property type="match status" value="1"/>
</dbReference>
<dbReference type="OrthoDB" id="3231855at2759"/>